<evidence type="ECO:0000313" key="2">
    <source>
        <dbReference type="Proteomes" id="UP000027590"/>
    </source>
</evidence>
<proteinExistence type="predicted"/>
<sequence length="43" mass="4642">MRWIDWKASSQRIAGRMLLLALLGGLILGGAVGGWLVWALGHP</sequence>
<accession>A0A7U7G7R8</accession>
<gene>
    <name evidence="1" type="ORF">SACS_1702</name>
</gene>
<evidence type="ECO:0000313" key="1">
    <source>
        <dbReference type="EMBL" id="CDG34440.1"/>
    </source>
</evidence>
<protein>
    <submittedName>
        <fullName evidence="1">Uncharacterized protein</fullName>
    </submittedName>
</protein>
<dbReference type="RefSeq" id="WP_256462226.1">
    <property type="nucleotide sequence ID" value="NZ_CBLY010000006.1"/>
</dbReference>
<comment type="caution">
    <text evidence="1">The sequence shown here is derived from an EMBL/GenBank/DDBJ whole genome shotgun (WGS) entry which is preliminary data.</text>
</comment>
<reference evidence="1 2" key="1">
    <citation type="journal article" date="2014" name="Genome Biol. Evol.">
        <title>Acetic acid bacteria genomes reveal functional traits for adaptation to life in insect guts.</title>
        <authorList>
            <person name="Chouaia B."/>
            <person name="Gaiarsa S."/>
            <person name="Crotti E."/>
            <person name="Comandatore F."/>
            <person name="Degli Esposti M."/>
            <person name="Ricci I."/>
            <person name="Alma A."/>
            <person name="Favia G."/>
            <person name="Bandi C."/>
            <person name="Daffonchio D."/>
        </authorList>
    </citation>
    <scope>NUCLEOTIDE SEQUENCE [LARGE SCALE GENOMIC DNA]</scope>
    <source>
        <strain evidence="2">AM169</strain>
    </source>
</reference>
<dbReference type="AlphaFoldDB" id="A0A7U7G7R8"/>
<reference evidence="1 2" key="2">
    <citation type="journal article" date="2014" name="PLoS ONE">
        <title>Evolution of mitochondria reconstructed from the energy metabolism of living bacteria.</title>
        <authorList>
            <person name="Degli Esposti M."/>
            <person name="Chouaia B."/>
            <person name="Comandatore F."/>
            <person name="Crotti E."/>
            <person name="Sassera D."/>
            <person name="Lievens P.M."/>
            <person name="Daffonchio D."/>
            <person name="Bandi C."/>
        </authorList>
    </citation>
    <scope>NUCLEOTIDE SEQUENCE [LARGE SCALE GENOMIC DNA]</scope>
    <source>
        <strain evidence="2">AM169</strain>
    </source>
</reference>
<dbReference type="EMBL" id="CBLY010000006">
    <property type="protein sequence ID" value="CDG34440.1"/>
    <property type="molecule type" value="Genomic_DNA"/>
</dbReference>
<name>A0A7U7G7R8_9PROT</name>
<organism evidence="1 2">
    <name type="scientific">Parasaccharibacter apium</name>
    <dbReference type="NCBI Taxonomy" id="1510841"/>
    <lineage>
        <taxon>Bacteria</taxon>
        <taxon>Pseudomonadati</taxon>
        <taxon>Pseudomonadota</taxon>
        <taxon>Alphaproteobacteria</taxon>
        <taxon>Acetobacterales</taxon>
        <taxon>Acetobacteraceae</taxon>
        <taxon>Parasaccharibacter</taxon>
    </lineage>
</organism>
<dbReference type="Proteomes" id="UP000027590">
    <property type="component" value="Unassembled WGS sequence"/>
</dbReference>